<keyword evidence="1" id="KW-0863">Zinc-finger</keyword>
<dbReference type="SUPFAM" id="SSF57667">
    <property type="entry name" value="beta-beta-alpha zinc fingers"/>
    <property type="match status" value="1"/>
</dbReference>
<evidence type="ECO:0000259" key="2">
    <source>
        <dbReference type="PROSITE" id="PS50157"/>
    </source>
</evidence>
<proteinExistence type="predicted"/>
<dbReference type="InterPro" id="IPR036236">
    <property type="entry name" value="Znf_C2H2_sf"/>
</dbReference>
<keyword evidence="1" id="KW-0479">Metal-binding</keyword>
<dbReference type="PROSITE" id="PS00028">
    <property type="entry name" value="ZINC_FINGER_C2H2_1"/>
    <property type="match status" value="1"/>
</dbReference>
<organism evidence="3 4">
    <name type="scientific">Coccomyxa viridis</name>
    <dbReference type="NCBI Taxonomy" id="1274662"/>
    <lineage>
        <taxon>Eukaryota</taxon>
        <taxon>Viridiplantae</taxon>
        <taxon>Chlorophyta</taxon>
        <taxon>core chlorophytes</taxon>
        <taxon>Trebouxiophyceae</taxon>
        <taxon>Trebouxiophyceae incertae sedis</taxon>
        <taxon>Coccomyxaceae</taxon>
        <taxon>Coccomyxa</taxon>
    </lineage>
</organism>
<dbReference type="AlphaFoldDB" id="A0AAV1I3D6"/>
<name>A0AAV1I3D6_9CHLO</name>
<dbReference type="GO" id="GO:0008270">
    <property type="term" value="F:zinc ion binding"/>
    <property type="evidence" value="ECO:0007669"/>
    <property type="project" value="UniProtKB-KW"/>
</dbReference>
<evidence type="ECO:0000313" key="3">
    <source>
        <dbReference type="EMBL" id="CAK0768781.1"/>
    </source>
</evidence>
<reference evidence="3 4" key="1">
    <citation type="submission" date="2023-10" db="EMBL/GenBank/DDBJ databases">
        <authorList>
            <person name="Maclean D."/>
            <person name="Macfadyen A."/>
        </authorList>
    </citation>
    <scope>NUCLEOTIDE SEQUENCE [LARGE SCALE GENOMIC DNA]</scope>
</reference>
<dbReference type="Proteomes" id="UP001314263">
    <property type="component" value="Unassembled WGS sequence"/>
</dbReference>
<dbReference type="PROSITE" id="PS50157">
    <property type="entry name" value="ZINC_FINGER_C2H2_2"/>
    <property type="match status" value="1"/>
</dbReference>
<evidence type="ECO:0000313" key="4">
    <source>
        <dbReference type="Proteomes" id="UP001314263"/>
    </source>
</evidence>
<keyword evidence="4" id="KW-1185">Reference proteome</keyword>
<accession>A0AAV1I3D6</accession>
<dbReference type="Gene3D" id="3.30.160.60">
    <property type="entry name" value="Classic Zinc Finger"/>
    <property type="match status" value="1"/>
</dbReference>
<dbReference type="EMBL" id="CAUYUE010000004">
    <property type="protein sequence ID" value="CAK0768781.1"/>
    <property type="molecule type" value="Genomic_DNA"/>
</dbReference>
<sequence>MTTEVTEVKCPTCEQVFKEERSLRKHLVKKIPCIPKGQARHTCQACNQTFERKNDLAKHLITKKHTDAVARANSDPSHTLTGDATYKYTLANPPPRPRMFGRSDFLHVVDMTSEELDKHLHLRSRTGLTLFLNLFKLTHLNDDAPKNHNVMIESPDAPFAWVFKQKHWRRVDADGIVRDCLLQTTVLALDFDFAIQEAMDEAHYCNFIKLRGQVEFETPPSRLAALCKGRQRDSTAHGGAPKATYTVYVATWWSSIRSFPRDPGD</sequence>
<protein>
    <recommendedName>
        <fullName evidence="2">C2H2-type domain-containing protein</fullName>
    </recommendedName>
</protein>
<feature type="domain" description="C2H2-type" evidence="2">
    <location>
        <begin position="41"/>
        <end position="70"/>
    </location>
</feature>
<evidence type="ECO:0000256" key="1">
    <source>
        <dbReference type="PROSITE-ProRule" id="PRU00042"/>
    </source>
</evidence>
<dbReference type="SMART" id="SM00355">
    <property type="entry name" value="ZnF_C2H2"/>
    <property type="match status" value="2"/>
</dbReference>
<gene>
    <name evidence="3" type="ORF">CVIRNUC_003599</name>
</gene>
<comment type="caution">
    <text evidence="3">The sequence shown here is derived from an EMBL/GenBank/DDBJ whole genome shotgun (WGS) entry which is preliminary data.</text>
</comment>
<dbReference type="InterPro" id="IPR013087">
    <property type="entry name" value="Znf_C2H2_type"/>
</dbReference>
<keyword evidence="1" id="KW-0862">Zinc</keyword>